<feature type="chain" id="PRO_5042036261" evidence="2">
    <location>
        <begin position="27"/>
        <end position="136"/>
    </location>
</feature>
<dbReference type="Proteomes" id="UP001190926">
    <property type="component" value="Unassembled WGS sequence"/>
</dbReference>
<feature type="signal peptide" evidence="2">
    <location>
        <begin position="1"/>
        <end position="26"/>
    </location>
</feature>
<sequence length="136" mass="14203">MAVYPNFLAPFITLILLLALPIPSHQINLHNPTISAAPAVLPDPPLPPYTELSPDITPLLPSPSGAGGSPAGSSMPTIPSTRSPNPDTLDAVGPDTAFAPSGSLQESSAVKVSINGLKSEFFSSCFVSWLMMMFMI</sequence>
<protein>
    <submittedName>
        <fullName evidence="3">Uncharacterized protein</fullName>
    </submittedName>
</protein>
<comment type="caution">
    <text evidence="3">The sequence shown here is derived from an EMBL/GenBank/DDBJ whole genome shotgun (WGS) entry which is preliminary data.</text>
</comment>
<feature type="compositionally biased region" description="Polar residues" evidence="1">
    <location>
        <begin position="75"/>
        <end position="86"/>
    </location>
</feature>
<organism evidence="3 4">
    <name type="scientific">Perilla frutescens var. hirtella</name>
    <name type="common">Perilla citriodora</name>
    <name type="synonym">Perilla setoyensis</name>
    <dbReference type="NCBI Taxonomy" id="608512"/>
    <lineage>
        <taxon>Eukaryota</taxon>
        <taxon>Viridiplantae</taxon>
        <taxon>Streptophyta</taxon>
        <taxon>Embryophyta</taxon>
        <taxon>Tracheophyta</taxon>
        <taxon>Spermatophyta</taxon>
        <taxon>Magnoliopsida</taxon>
        <taxon>eudicotyledons</taxon>
        <taxon>Gunneridae</taxon>
        <taxon>Pentapetalae</taxon>
        <taxon>asterids</taxon>
        <taxon>lamiids</taxon>
        <taxon>Lamiales</taxon>
        <taxon>Lamiaceae</taxon>
        <taxon>Nepetoideae</taxon>
        <taxon>Elsholtzieae</taxon>
        <taxon>Perilla</taxon>
    </lineage>
</organism>
<keyword evidence="2" id="KW-0732">Signal</keyword>
<dbReference type="EMBL" id="SDAM02029566">
    <property type="protein sequence ID" value="KAH6756168.1"/>
    <property type="molecule type" value="Genomic_DNA"/>
</dbReference>
<proteinExistence type="predicted"/>
<dbReference type="AlphaFoldDB" id="A0AAD4INJ9"/>
<evidence type="ECO:0000313" key="3">
    <source>
        <dbReference type="EMBL" id="KAH6756168.1"/>
    </source>
</evidence>
<gene>
    <name evidence="3" type="ORF">C2S53_004267</name>
</gene>
<accession>A0AAD4INJ9</accession>
<name>A0AAD4INJ9_PERFH</name>
<evidence type="ECO:0000256" key="1">
    <source>
        <dbReference type="SAM" id="MobiDB-lite"/>
    </source>
</evidence>
<keyword evidence="4" id="KW-1185">Reference proteome</keyword>
<dbReference type="InterPro" id="IPR039346">
    <property type="entry name" value="AGP25/26"/>
</dbReference>
<dbReference type="PANTHER" id="PTHR35725:SF3">
    <property type="entry name" value="CLASSICAL ARABINOGALACTAN PROTEIN 25"/>
    <property type="match status" value="1"/>
</dbReference>
<feature type="region of interest" description="Disordered" evidence="1">
    <location>
        <begin position="52"/>
        <end position="102"/>
    </location>
</feature>
<evidence type="ECO:0000256" key="2">
    <source>
        <dbReference type="SAM" id="SignalP"/>
    </source>
</evidence>
<reference evidence="3 4" key="1">
    <citation type="journal article" date="2021" name="Nat. Commun.">
        <title>Incipient diploidization of the medicinal plant Perilla within 10,000 years.</title>
        <authorList>
            <person name="Zhang Y."/>
            <person name="Shen Q."/>
            <person name="Leng L."/>
            <person name="Zhang D."/>
            <person name="Chen S."/>
            <person name="Shi Y."/>
            <person name="Ning Z."/>
            <person name="Chen S."/>
        </authorList>
    </citation>
    <scope>NUCLEOTIDE SEQUENCE [LARGE SCALE GENOMIC DNA]</scope>
    <source>
        <strain evidence="4">cv. PC099</strain>
    </source>
</reference>
<evidence type="ECO:0000313" key="4">
    <source>
        <dbReference type="Proteomes" id="UP001190926"/>
    </source>
</evidence>
<dbReference type="PANTHER" id="PTHR35725">
    <property type="entry name" value="CLASSICAL ARABINOGALACTAN PROTEIN 26"/>
    <property type="match status" value="1"/>
</dbReference>
<feature type="compositionally biased region" description="Low complexity" evidence="1">
    <location>
        <begin position="52"/>
        <end position="64"/>
    </location>
</feature>